<reference evidence="1 2" key="1">
    <citation type="journal article" date="2018" name="Sci. Rep.">
        <title>Genomic signatures of local adaptation to the degree of environmental predictability in rotifers.</title>
        <authorList>
            <person name="Franch-Gras L."/>
            <person name="Hahn C."/>
            <person name="Garcia-Roger E.M."/>
            <person name="Carmona M.J."/>
            <person name="Serra M."/>
            <person name="Gomez A."/>
        </authorList>
    </citation>
    <scope>NUCLEOTIDE SEQUENCE [LARGE SCALE GENOMIC DNA]</scope>
    <source>
        <strain evidence="1">HYR1</strain>
    </source>
</reference>
<evidence type="ECO:0000313" key="1">
    <source>
        <dbReference type="EMBL" id="RNA43344.1"/>
    </source>
</evidence>
<evidence type="ECO:0000313" key="2">
    <source>
        <dbReference type="Proteomes" id="UP000276133"/>
    </source>
</evidence>
<name>A0A3M7T5L8_BRAPC</name>
<dbReference type="EMBL" id="REGN01000237">
    <property type="protein sequence ID" value="RNA43344.1"/>
    <property type="molecule type" value="Genomic_DNA"/>
</dbReference>
<protein>
    <submittedName>
        <fullName evidence="1">Uncharacterized protein</fullName>
    </submittedName>
</protein>
<sequence length="106" mass="12521">MNKLKTTTDIYRLFSVNQQDSVLIIKLSVKIYNILLENYSKRKKSSRVVQVEELEFPKLTEAYIKSITYGVYQLKQCVPYTISHLEQNADYVCEFYGENEELVRVK</sequence>
<keyword evidence="2" id="KW-1185">Reference proteome</keyword>
<dbReference type="Proteomes" id="UP000276133">
    <property type="component" value="Unassembled WGS sequence"/>
</dbReference>
<comment type="caution">
    <text evidence="1">The sequence shown here is derived from an EMBL/GenBank/DDBJ whole genome shotgun (WGS) entry which is preliminary data.</text>
</comment>
<dbReference type="AlphaFoldDB" id="A0A3M7T5L8"/>
<dbReference type="OrthoDB" id="10046738at2759"/>
<accession>A0A3M7T5L8</accession>
<organism evidence="1 2">
    <name type="scientific">Brachionus plicatilis</name>
    <name type="common">Marine rotifer</name>
    <name type="synonym">Brachionus muelleri</name>
    <dbReference type="NCBI Taxonomy" id="10195"/>
    <lineage>
        <taxon>Eukaryota</taxon>
        <taxon>Metazoa</taxon>
        <taxon>Spiralia</taxon>
        <taxon>Gnathifera</taxon>
        <taxon>Rotifera</taxon>
        <taxon>Eurotatoria</taxon>
        <taxon>Monogononta</taxon>
        <taxon>Pseudotrocha</taxon>
        <taxon>Ploima</taxon>
        <taxon>Brachionidae</taxon>
        <taxon>Brachionus</taxon>
    </lineage>
</organism>
<gene>
    <name evidence="1" type="ORF">BpHYR1_021714</name>
</gene>
<proteinExistence type="predicted"/>